<name>A0ABV7CRK3_9BACI</name>
<dbReference type="InterPro" id="IPR014245">
    <property type="entry name" value="Spore_III_AF"/>
</dbReference>
<accession>A0ABV7CRK3</accession>
<dbReference type="NCBIfam" id="TIGR02896">
    <property type="entry name" value="spore_III_AF"/>
    <property type="match status" value="1"/>
</dbReference>
<dbReference type="RefSeq" id="WP_390267644.1">
    <property type="nucleotide sequence ID" value="NZ_JBHRSA010000004.1"/>
</dbReference>
<dbReference type="Pfam" id="PF09581">
    <property type="entry name" value="Spore_III_AF"/>
    <property type="match status" value="1"/>
</dbReference>
<dbReference type="EMBL" id="JBHRSA010000004">
    <property type="protein sequence ID" value="MFC3039032.1"/>
    <property type="molecule type" value="Genomic_DNA"/>
</dbReference>
<reference evidence="3" key="1">
    <citation type="journal article" date="2019" name="Int. J. Syst. Evol. Microbiol.">
        <title>The Global Catalogue of Microorganisms (GCM) 10K type strain sequencing project: providing services to taxonomists for standard genome sequencing and annotation.</title>
        <authorList>
            <consortium name="The Broad Institute Genomics Platform"/>
            <consortium name="The Broad Institute Genome Sequencing Center for Infectious Disease"/>
            <person name="Wu L."/>
            <person name="Ma J."/>
        </authorList>
    </citation>
    <scope>NUCLEOTIDE SEQUENCE [LARGE SCALE GENOMIC DNA]</scope>
    <source>
        <strain evidence="3">KCTC 13128</strain>
    </source>
</reference>
<comment type="caution">
    <text evidence="2">The sequence shown here is derived from an EMBL/GenBank/DDBJ whole genome shotgun (WGS) entry which is preliminary data.</text>
</comment>
<dbReference type="Proteomes" id="UP001595279">
    <property type="component" value="Unassembled WGS sequence"/>
</dbReference>
<keyword evidence="1" id="KW-0812">Transmembrane</keyword>
<gene>
    <name evidence="2" type="primary">spoIIIAF</name>
    <name evidence="2" type="ORF">ACFOGI_02030</name>
</gene>
<keyword evidence="1" id="KW-0472">Membrane</keyword>
<keyword evidence="3" id="KW-1185">Reference proteome</keyword>
<evidence type="ECO:0000256" key="1">
    <source>
        <dbReference type="SAM" id="Phobius"/>
    </source>
</evidence>
<protein>
    <submittedName>
        <fullName evidence="2">Stage III sporulation protein AF</fullName>
    </submittedName>
</protein>
<feature type="transmembrane region" description="Helical" evidence="1">
    <location>
        <begin position="6"/>
        <end position="24"/>
    </location>
</feature>
<sequence>MDILFQWVTQIILFLLLAAVIDLLIPATTMKKYIKLTIGLILILLILQPIFYIFDVDIEQQIDAAFSQMEAGAGKEDSMKNLIEMQKNEIQASQDAYILEQMAVQLKDLARDPLMEKHQAEINDITFTFSQGEDYSFESLEEVIVYLQDHGEGEGAVNVVEEIVIDTEEQESADEEQNEHEEVKLLLREVWEIYDKEITVIWEGGTT</sequence>
<keyword evidence="1" id="KW-1133">Transmembrane helix</keyword>
<evidence type="ECO:0000313" key="2">
    <source>
        <dbReference type="EMBL" id="MFC3039032.1"/>
    </source>
</evidence>
<organism evidence="2 3">
    <name type="scientific">Virgibacillus xinjiangensis</name>
    <dbReference type="NCBI Taxonomy" id="393090"/>
    <lineage>
        <taxon>Bacteria</taxon>
        <taxon>Bacillati</taxon>
        <taxon>Bacillota</taxon>
        <taxon>Bacilli</taxon>
        <taxon>Bacillales</taxon>
        <taxon>Bacillaceae</taxon>
        <taxon>Virgibacillus</taxon>
    </lineage>
</organism>
<feature type="transmembrane region" description="Helical" evidence="1">
    <location>
        <begin position="36"/>
        <end position="54"/>
    </location>
</feature>
<evidence type="ECO:0000313" key="3">
    <source>
        <dbReference type="Proteomes" id="UP001595279"/>
    </source>
</evidence>
<proteinExistence type="predicted"/>